<evidence type="ECO:0000313" key="2">
    <source>
        <dbReference type="WBParaSite" id="nRc.2.0.1.t03894-RA"/>
    </source>
</evidence>
<dbReference type="Proteomes" id="UP000887565">
    <property type="component" value="Unplaced"/>
</dbReference>
<accession>A0A915HQ97</accession>
<keyword evidence="1" id="KW-1185">Reference proteome</keyword>
<evidence type="ECO:0000313" key="1">
    <source>
        <dbReference type="Proteomes" id="UP000887565"/>
    </source>
</evidence>
<proteinExistence type="predicted"/>
<dbReference type="WBParaSite" id="nRc.2.0.1.t03894-RA">
    <property type="protein sequence ID" value="nRc.2.0.1.t03894-RA"/>
    <property type="gene ID" value="nRc.2.0.1.g03894"/>
</dbReference>
<protein>
    <submittedName>
        <fullName evidence="2">Uncharacterized protein</fullName>
    </submittedName>
</protein>
<sequence>MCVGYPDIRTDILENGYPDVKKYPDIFTVQKTNKVISTVLKKPCYIRYIRFCILNRDNGSGSKIWEPYGSSSYTKKQLSEYVNLRRTQVNLRLLSFQRQSLDYLDDETMRAASTPVGKQTVADAAVNKGKTSSLNLYDNEFFPAFNDGSSAPLTPPFYDNQRSYVNTPTKCDNI</sequence>
<name>A0A915HQ97_ROMCU</name>
<reference evidence="2" key="1">
    <citation type="submission" date="2022-11" db="UniProtKB">
        <authorList>
            <consortium name="WormBaseParasite"/>
        </authorList>
    </citation>
    <scope>IDENTIFICATION</scope>
</reference>
<dbReference type="AlphaFoldDB" id="A0A915HQ97"/>
<organism evidence="1 2">
    <name type="scientific">Romanomermis culicivorax</name>
    <name type="common">Nematode worm</name>
    <dbReference type="NCBI Taxonomy" id="13658"/>
    <lineage>
        <taxon>Eukaryota</taxon>
        <taxon>Metazoa</taxon>
        <taxon>Ecdysozoa</taxon>
        <taxon>Nematoda</taxon>
        <taxon>Enoplea</taxon>
        <taxon>Dorylaimia</taxon>
        <taxon>Mermithida</taxon>
        <taxon>Mermithoidea</taxon>
        <taxon>Mermithidae</taxon>
        <taxon>Romanomermis</taxon>
    </lineage>
</organism>